<proteinExistence type="predicted"/>
<evidence type="ECO:0000256" key="2">
    <source>
        <dbReference type="SAM" id="Phobius"/>
    </source>
</evidence>
<organism evidence="3 4">
    <name type="scientific">Plebeiibacterium sediminum</name>
    <dbReference type="NCBI Taxonomy" id="2992112"/>
    <lineage>
        <taxon>Bacteria</taxon>
        <taxon>Pseudomonadati</taxon>
        <taxon>Bacteroidota</taxon>
        <taxon>Bacteroidia</taxon>
        <taxon>Marinilabiliales</taxon>
        <taxon>Marinilabiliaceae</taxon>
        <taxon>Plebeiibacterium</taxon>
    </lineage>
</organism>
<dbReference type="InterPro" id="IPR024623">
    <property type="entry name" value="YtxH"/>
</dbReference>
<accession>A0AAE3SF53</accession>
<keyword evidence="2" id="KW-0812">Transmembrane</keyword>
<dbReference type="PANTHER" id="PTHR35792">
    <property type="entry name" value="GENERAL STRESS PROTEIN"/>
    <property type="match status" value="1"/>
</dbReference>
<keyword evidence="1" id="KW-0175">Coiled coil</keyword>
<sequence length="95" mass="10632">MRNSGLFFGGMIAGAIVGAATALLFAPQKGSETRDQLKNKLNELEKEMQNTKDKLKVKGGELKEELKEKIHNIEQRIEKLLDEYKKTLEPTSSAN</sequence>
<dbReference type="InterPro" id="IPR052928">
    <property type="entry name" value="Desiccation-related_membrane"/>
</dbReference>
<dbReference type="PANTHER" id="PTHR35792:SF1">
    <property type="entry name" value="SLL0268 PROTEIN"/>
    <property type="match status" value="1"/>
</dbReference>
<evidence type="ECO:0000313" key="3">
    <source>
        <dbReference type="EMBL" id="MCW3786901.1"/>
    </source>
</evidence>
<dbReference type="Pfam" id="PF12732">
    <property type="entry name" value="YtxH"/>
    <property type="match status" value="1"/>
</dbReference>
<gene>
    <name evidence="3" type="ORF">OM075_10510</name>
</gene>
<keyword evidence="4" id="KW-1185">Reference proteome</keyword>
<evidence type="ECO:0000256" key="1">
    <source>
        <dbReference type="SAM" id="Coils"/>
    </source>
</evidence>
<keyword evidence="2" id="KW-0472">Membrane</keyword>
<comment type="caution">
    <text evidence="3">The sequence shown here is derived from an EMBL/GenBank/DDBJ whole genome shotgun (WGS) entry which is preliminary data.</text>
</comment>
<dbReference type="Gene3D" id="1.20.120.20">
    <property type="entry name" value="Apolipoprotein"/>
    <property type="match status" value="1"/>
</dbReference>
<feature type="transmembrane region" description="Helical" evidence="2">
    <location>
        <begin position="6"/>
        <end position="26"/>
    </location>
</feature>
<dbReference type="RefSeq" id="WP_301190466.1">
    <property type="nucleotide sequence ID" value="NZ_JAPDPJ010000021.1"/>
</dbReference>
<keyword evidence="2" id="KW-1133">Transmembrane helix</keyword>
<evidence type="ECO:0000313" key="4">
    <source>
        <dbReference type="Proteomes" id="UP001209229"/>
    </source>
</evidence>
<feature type="coiled-coil region" evidence="1">
    <location>
        <begin position="34"/>
        <end position="83"/>
    </location>
</feature>
<protein>
    <submittedName>
        <fullName evidence="3">YtxH domain-containing protein</fullName>
    </submittedName>
</protein>
<dbReference type="AlphaFoldDB" id="A0AAE3SF53"/>
<name>A0AAE3SF53_9BACT</name>
<dbReference type="EMBL" id="JAPDPJ010000021">
    <property type="protein sequence ID" value="MCW3786901.1"/>
    <property type="molecule type" value="Genomic_DNA"/>
</dbReference>
<reference evidence="3" key="1">
    <citation type="submission" date="2022-10" db="EMBL/GenBank/DDBJ databases">
        <authorList>
            <person name="Yu W.X."/>
        </authorList>
    </citation>
    <scope>NUCLEOTIDE SEQUENCE</scope>
    <source>
        <strain evidence="3">AAT</strain>
    </source>
</reference>
<dbReference type="Proteomes" id="UP001209229">
    <property type="component" value="Unassembled WGS sequence"/>
</dbReference>